<dbReference type="InterPro" id="IPR010081">
    <property type="entry name" value="DiNH2opropionate_NH3_lyase"/>
</dbReference>
<sequence>MRAVELAFNARCDAHVLNPDAIPAAYSFLGPTRASQVRRFHASFPEYVPTPLYSLDGLAARLGLGRIFVKDESRRFGLKAFKALGASWAVARLLSRRLELPPDSIGPALGTPETRERVGEVTLVTATDGNHGRGLAWAARQFGLEAVVFMPKGSAEARAEAVRALGARCEITDLTYDDVVRHAAAYTRATGGVLVQDTAWPGYEEIPHWIMQGYTTLALEALEQMRALGRERPTHIFLQAGVGSFAAAVLGFFTIEAAEAGVAAPLAISVEPHNADCVFRSVRAGDGRARAVDGDLRTMMAGLACGEVSTLAWEILREHLFAAAACPDGVAAHGMRLLAAPLPGDPALVSGESGAVGAGLLDYLSRAPEAAAMRAALGLDGKAVVLLISTEGDTAPDVYRQVIRHEACREYMD</sequence>
<dbReference type="PANTHER" id="PTHR42937:SF1">
    <property type="entry name" value="DIAMINOPROPIONATE AMMONIA-LYASE"/>
    <property type="match status" value="1"/>
</dbReference>
<evidence type="ECO:0000256" key="1">
    <source>
        <dbReference type="ARBA" id="ARBA00001933"/>
    </source>
</evidence>
<keyword evidence="4" id="KW-0456">Lyase</keyword>
<dbReference type="EMBL" id="VUMH01000003">
    <property type="protein sequence ID" value="MSS27303.1"/>
    <property type="molecule type" value="Genomic_DNA"/>
</dbReference>
<reference evidence="4 5" key="1">
    <citation type="submission" date="2019-09" db="EMBL/GenBank/DDBJ databases">
        <title>In-depth cultivation of the pig gut microbiome towards novel bacterial diversity and tailored functional studies.</title>
        <authorList>
            <person name="Wylensek D."/>
            <person name="Hitch T.C.A."/>
            <person name="Clavel T."/>
        </authorList>
    </citation>
    <scope>NUCLEOTIDE SEQUENCE [LARGE SCALE GENOMIC DNA]</scope>
    <source>
        <strain evidence="4 5">PG-178-WT-4</strain>
    </source>
</reference>
<dbReference type="AlphaFoldDB" id="A0A6L5XJD1"/>
<dbReference type="RefSeq" id="WP_154509529.1">
    <property type="nucleotide sequence ID" value="NZ_VUMH01000003.1"/>
</dbReference>
<evidence type="ECO:0000313" key="4">
    <source>
        <dbReference type="EMBL" id="MSS27303.1"/>
    </source>
</evidence>
<dbReference type="Pfam" id="PF00291">
    <property type="entry name" value="PALP"/>
    <property type="match status" value="1"/>
</dbReference>
<dbReference type="PANTHER" id="PTHR42937">
    <property type="match status" value="1"/>
</dbReference>
<dbReference type="CDD" id="cd00640">
    <property type="entry name" value="Trp-synth-beta_II"/>
    <property type="match status" value="1"/>
</dbReference>
<dbReference type="InterPro" id="IPR036052">
    <property type="entry name" value="TrpB-like_PALP_sf"/>
</dbReference>
<evidence type="ECO:0000259" key="3">
    <source>
        <dbReference type="Pfam" id="PF00291"/>
    </source>
</evidence>
<gene>
    <name evidence="4" type="ORF">FYJ44_04410</name>
</gene>
<accession>A0A6L5XJD1</accession>
<comment type="cofactor">
    <cofactor evidence="1">
        <name>pyridoxal 5'-phosphate</name>
        <dbReference type="ChEBI" id="CHEBI:597326"/>
    </cofactor>
</comment>
<dbReference type="NCBIfam" id="TIGR01747">
    <property type="entry name" value="diampropi_NH3ly"/>
    <property type="match status" value="1"/>
</dbReference>
<dbReference type="SUPFAM" id="SSF53686">
    <property type="entry name" value="Tryptophan synthase beta subunit-like PLP-dependent enzymes"/>
    <property type="match status" value="1"/>
</dbReference>
<evidence type="ECO:0000313" key="5">
    <source>
        <dbReference type="Proteomes" id="UP000477488"/>
    </source>
</evidence>
<dbReference type="EC" id="4.3.1.15" evidence="4"/>
<organism evidence="4 5">
    <name type="scientific">Desulfovibrio porci</name>
    <dbReference type="NCBI Taxonomy" id="2605782"/>
    <lineage>
        <taxon>Bacteria</taxon>
        <taxon>Pseudomonadati</taxon>
        <taxon>Thermodesulfobacteriota</taxon>
        <taxon>Desulfovibrionia</taxon>
        <taxon>Desulfovibrionales</taxon>
        <taxon>Desulfovibrionaceae</taxon>
        <taxon>Desulfovibrio</taxon>
    </lineage>
</organism>
<protein>
    <submittedName>
        <fullName evidence="4">Diaminopropionate ammonia-lyase</fullName>
        <ecNumber evidence="4">4.3.1.15</ecNumber>
    </submittedName>
</protein>
<proteinExistence type="predicted"/>
<dbReference type="GO" id="GO:0030170">
    <property type="term" value="F:pyridoxal phosphate binding"/>
    <property type="evidence" value="ECO:0007669"/>
    <property type="project" value="InterPro"/>
</dbReference>
<dbReference type="Gene3D" id="3.40.50.1100">
    <property type="match status" value="2"/>
</dbReference>
<name>A0A6L5XJD1_9BACT</name>
<dbReference type="Proteomes" id="UP000477488">
    <property type="component" value="Unassembled WGS sequence"/>
</dbReference>
<feature type="domain" description="Tryptophan synthase beta chain-like PALP" evidence="3">
    <location>
        <begin position="46"/>
        <end position="360"/>
    </location>
</feature>
<keyword evidence="5" id="KW-1185">Reference proteome</keyword>
<keyword evidence="2" id="KW-0663">Pyridoxal phosphate</keyword>
<dbReference type="NCBIfam" id="NF006058">
    <property type="entry name" value="PRK08206.1"/>
    <property type="match status" value="1"/>
</dbReference>
<evidence type="ECO:0000256" key="2">
    <source>
        <dbReference type="ARBA" id="ARBA00022898"/>
    </source>
</evidence>
<dbReference type="GO" id="GO:0008838">
    <property type="term" value="F:diaminopropionate ammonia-lyase activity"/>
    <property type="evidence" value="ECO:0007669"/>
    <property type="project" value="UniProtKB-EC"/>
</dbReference>
<comment type="caution">
    <text evidence="4">The sequence shown here is derived from an EMBL/GenBank/DDBJ whole genome shotgun (WGS) entry which is preliminary data.</text>
</comment>
<dbReference type="InterPro" id="IPR001926">
    <property type="entry name" value="TrpB-like_PALP"/>
</dbReference>